<name>A0ABS1Q8N7_9ACTN</name>
<evidence type="ECO:0000256" key="1">
    <source>
        <dbReference type="SAM" id="MobiDB-lite"/>
    </source>
</evidence>
<dbReference type="EMBL" id="JAERRG010000089">
    <property type="protein sequence ID" value="MBL1121021.1"/>
    <property type="molecule type" value="Genomic_DNA"/>
</dbReference>
<evidence type="ECO:0000313" key="4">
    <source>
        <dbReference type="Proteomes" id="UP000621510"/>
    </source>
</evidence>
<gene>
    <name evidence="3" type="ORF">JK364_53675</name>
</gene>
<protein>
    <submittedName>
        <fullName evidence="3">Uncharacterized protein</fullName>
    </submittedName>
</protein>
<dbReference type="Proteomes" id="UP000621510">
    <property type="component" value="Unassembled WGS sequence"/>
</dbReference>
<sequence>MLSLPGIMAALVIAHLIGYAGISLERTGLLSGTRGQRIAGRFGMVRTGPFGQNQRRPEPASARTSSGPR</sequence>
<keyword evidence="2" id="KW-0472">Membrane</keyword>
<feature type="region of interest" description="Disordered" evidence="1">
    <location>
        <begin position="41"/>
        <end position="69"/>
    </location>
</feature>
<keyword evidence="2" id="KW-1133">Transmembrane helix</keyword>
<evidence type="ECO:0000256" key="2">
    <source>
        <dbReference type="SAM" id="Phobius"/>
    </source>
</evidence>
<proteinExistence type="predicted"/>
<keyword evidence="2" id="KW-0812">Transmembrane</keyword>
<accession>A0ABS1Q8N7</accession>
<comment type="caution">
    <text evidence="3">The sequence shown here is derived from an EMBL/GenBank/DDBJ whole genome shotgun (WGS) entry which is preliminary data.</text>
</comment>
<keyword evidence="4" id="KW-1185">Reference proteome</keyword>
<organism evidence="3 4">
    <name type="scientific">Streptomyces endocoffeicus</name>
    <dbReference type="NCBI Taxonomy" id="2898945"/>
    <lineage>
        <taxon>Bacteria</taxon>
        <taxon>Bacillati</taxon>
        <taxon>Actinomycetota</taxon>
        <taxon>Actinomycetes</taxon>
        <taxon>Kitasatosporales</taxon>
        <taxon>Streptomycetaceae</taxon>
        <taxon>Streptomyces</taxon>
    </lineage>
</organism>
<evidence type="ECO:0000313" key="3">
    <source>
        <dbReference type="EMBL" id="MBL1121021.1"/>
    </source>
</evidence>
<reference evidence="3 4" key="1">
    <citation type="submission" date="2021-01" db="EMBL/GenBank/DDBJ databases">
        <title>WGS of actinomycetes isolated from Thailand.</title>
        <authorList>
            <person name="Thawai C."/>
        </authorList>
    </citation>
    <scope>NUCLEOTIDE SEQUENCE [LARGE SCALE GENOMIC DNA]</scope>
    <source>
        <strain evidence="3 4">CA3R110</strain>
    </source>
</reference>
<feature type="transmembrane region" description="Helical" evidence="2">
    <location>
        <begin position="6"/>
        <end position="24"/>
    </location>
</feature>